<keyword evidence="2" id="KW-1185">Reference proteome</keyword>
<proteinExistence type="predicted"/>
<name>A0AAN7LN39_TRANT</name>
<organism evidence="1 2">
    <name type="scientific">Trapa natans</name>
    <name type="common">Water chestnut</name>
    <dbReference type="NCBI Taxonomy" id="22666"/>
    <lineage>
        <taxon>Eukaryota</taxon>
        <taxon>Viridiplantae</taxon>
        <taxon>Streptophyta</taxon>
        <taxon>Embryophyta</taxon>
        <taxon>Tracheophyta</taxon>
        <taxon>Spermatophyta</taxon>
        <taxon>Magnoliopsida</taxon>
        <taxon>eudicotyledons</taxon>
        <taxon>Gunneridae</taxon>
        <taxon>Pentapetalae</taxon>
        <taxon>rosids</taxon>
        <taxon>malvids</taxon>
        <taxon>Myrtales</taxon>
        <taxon>Lythraceae</taxon>
        <taxon>Trapa</taxon>
    </lineage>
</organism>
<gene>
    <name evidence="1" type="ORF">SAY86_020244</name>
</gene>
<evidence type="ECO:0000313" key="2">
    <source>
        <dbReference type="Proteomes" id="UP001346149"/>
    </source>
</evidence>
<reference evidence="1 2" key="1">
    <citation type="journal article" date="2023" name="Hortic Res">
        <title>Pangenome of water caltrop reveals structural variations and asymmetric subgenome divergence after allopolyploidization.</title>
        <authorList>
            <person name="Zhang X."/>
            <person name="Chen Y."/>
            <person name="Wang L."/>
            <person name="Yuan Y."/>
            <person name="Fang M."/>
            <person name="Shi L."/>
            <person name="Lu R."/>
            <person name="Comes H.P."/>
            <person name="Ma Y."/>
            <person name="Chen Y."/>
            <person name="Huang G."/>
            <person name="Zhou Y."/>
            <person name="Zheng Z."/>
            <person name="Qiu Y."/>
        </authorList>
    </citation>
    <scope>NUCLEOTIDE SEQUENCE [LARGE SCALE GENOMIC DNA]</scope>
    <source>
        <strain evidence="1">F231</strain>
    </source>
</reference>
<evidence type="ECO:0000313" key="1">
    <source>
        <dbReference type="EMBL" id="KAK4788925.1"/>
    </source>
</evidence>
<protein>
    <submittedName>
        <fullName evidence="1">Uncharacterized protein</fullName>
    </submittedName>
</protein>
<accession>A0AAN7LN39</accession>
<dbReference type="EMBL" id="JAXQNO010000011">
    <property type="protein sequence ID" value="KAK4788925.1"/>
    <property type="molecule type" value="Genomic_DNA"/>
</dbReference>
<dbReference type="AlphaFoldDB" id="A0AAN7LN39"/>
<dbReference type="Proteomes" id="UP001346149">
    <property type="component" value="Unassembled WGS sequence"/>
</dbReference>
<sequence>MHFQDMLLDSLLHYLPVPSTLGPVMVVSWRRNEFADLWEGTPPSLNDKARPVDV</sequence>
<comment type="caution">
    <text evidence="1">The sequence shown here is derived from an EMBL/GenBank/DDBJ whole genome shotgun (WGS) entry which is preliminary data.</text>
</comment>